<evidence type="ECO:0000313" key="1">
    <source>
        <dbReference type="EMBL" id="KAJ9480572.1"/>
    </source>
</evidence>
<sequence length="71" mass="8193">MNELLPILPDDILKILSCRRHYIRAIVLQPAPRLASYTLGQKTIISEYYAQIDQAPINIVHDVTYRDKKGK</sequence>
<dbReference type="AlphaFoldDB" id="A0AAI9T4L4"/>
<keyword evidence="2" id="KW-1185">Reference proteome</keyword>
<name>A0AAI9T4L4_PENTH</name>
<gene>
    <name evidence="1" type="ORF">VN97_g12981</name>
</gene>
<reference evidence="1" key="2">
    <citation type="journal article" date="2016" name="Fungal Biol.">
        <title>Ochratoxin A production by Penicillium thymicola.</title>
        <authorList>
            <person name="Nguyen H.D.T."/>
            <person name="McMullin D.R."/>
            <person name="Ponomareva E."/>
            <person name="Riley R."/>
            <person name="Pomraning K.R."/>
            <person name="Baker S.E."/>
            <person name="Seifert K.A."/>
        </authorList>
    </citation>
    <scope>NUCLEOTIDE SEQUENCE</scope>
    <source>
        <strain evidence="1">DAOM 180753</strain>
    </source>
</reference>
<dbReference type="Proteomes" id="UP001227192">
    <property type="component" value="Unassembled WGS sequence"/>
</dbReference>
<evidence type="ECO:0000313" key="2">
    <source>
        <dbReference type="Proteomes" id="UP001227192"/>
    </source>
</evidence>
<accession>A0AAI9T4L4</accession>
<protein>
    <submittedName>
        <fullName evidence="1">Uncharacterized protein</fullName>
    </submittedName>
</protein>
<comment type="caution">
    <text evidence="1">The sequence shown here is derived from an EMBL/GenBank/DDBJ whole genome shotgun (WGS) entry which is preliminary data.</text>
</comment>
<reference evidence="1" key="1">
    <citation type="submission" date="2015-06" db="EMBL/GenBank/DDBJ databases">
        <authorList>
            <person name="Nguyen H."/>
        </authorList>
    </citation>
    <scope>NUCLEOTIDE SEQUENCE</scope>
    <source>
        <strain evidence="1">DAOM 180753</strain>
    </source>
</reference>
<dbReference type="EMBL" id="LACB01001293">
    <property type="protein sequence ID" value="KAJ9480572.1"/>
    <property type="molecule type" value="Genomic_DNA"/>
</dbReference>
<proteinExistence type="predicted"/>
<organism evidence="1 2">
    <name type="scientific">Penicillium thymicola</name>
    <dbReference type="NCBI Taxonomy" id="293382"/>
    <lineage>
        <taxon>Eukaryota</taxon>
        <taxon>Fungi</taxon>
        <taxon>Dikarya</taxon>
        <taxon>Ascomycota</taxon>
        <taxon>Pezizomycotina</taxon>
        <taxon>Eurotiomycetes</taxon>
        <taxon>Eurotiomycetidae</taxon>
        <taxon>Eurotiales</taxon>
        <taxon>Aspergillaceae</taxon>
        <taxon>Penicillium</taxon>
    </lineage>
</organism>